<dbReference type="FunFam" id="1.10.238.10:FF:000089">
    <property type="entry name" value="calmodulin-like protein 3"/>
    <property type="match status" value="1"/>
</dbReference>
<dbReference type="OrthoDB" id="26525at2759"/>
<evidence type="ECO:0000313" key="6">
    <source>
        <dbReference type="EMBL" id="URE17411.1"/>
    </source>
</evidence>
<comment type="function">
    <text evidence="1">Potential calcium sensor.</text>
</comment>
<dbReference type="PROSITE" id="PS50222">
    <property type="entry name" value="EF_HAND_2"/>
    <property type="match status" value="3"/>
</dbReference>
<sequence>MVCCYRMETELVHQYFAFVLCHSLYNMISFQCRSELIMDDIAEECTGFEEKEIDALKSMINAGCTVFVTSCYHISLRGNMRRMRILEFRYNVEKLKEKKWISRKDSQSSDLKPKFEPHVEEMKQVFSKISNDKERIEFKDLRQLLHKMNVRDADREAKQMMQAADFNNDGSLDFDEFTRVTKDVSIKDLKDAFGMFDEDRDGRISAEEIKRMMEKLGESCSLEDCARMVKNVDKNGDGLVDMEEFMAMMTVTMKRI</sequence>
<feature type="domain" description="EF-hand" evidence="5">
    <location>
        <begin position="152"/>
        <end position="180"/>
    </location>
</feature>
<dbReference type="InterPro" id="IPR018247">
    <property type="entry name" value="EF_Hand_1_Ca_BS"/>
</dbReference>
<dbReference type="PROSITE" id="PS00018">
    <property type="entry name" value="EF_HAND_1"/>
    <property type="match status" value="2"/>
</dbReference>
<feature type="domain" description="EF-hand" evidence="5">
    <location>
        <begin position="220"/>
        <end position="255"/>
    </location>
</feature>
<evidence type="ECO:0000256" key="4">
    <source>
        <dbReference type="ARBA" id="ARBA00022837"/>
    </source>
</evidence>
<keyword evidence="7" id="KW-1185">Reference proteome</keyword>
<evidence type="ECO:0000313" key="7">
    <source>
        <dbReference type="Proteomes" id="UP001055439"/>
    </source>
</evidence>
<dbReference type="Pfam" id="PF13833">
    <property type="entry name" value="EF-hand_8"/>
    <property type="match status" value="1"/>
</dbReference>
<dbReference type="EMBL" id="CP097509">
    <property type="protein sequence ID" value="URE17411.1"/>
    <property type="molecule type" value="Genomic_DNA"/>
</dbReference>
<evidence type="ECO:0000256" key="2">
    <source>
        <dbReference type="ARBA" id="ARBA00022723"/>
    </source>
</evidence>
<dbReference type="InterPro" id="IPR039647">
    <property type="entry name" value="EF_hand_pair_protein_CML-like"/>
</dbReference>
<feature type="domain" description="EF-hand" evidence="5">
    <location>
        <begin position="184"/>
        <end position="219"/>
    </location>
</feature>
<accession>A0A9E7GLD9</accession>
<keyword evidence="4" id="KW-0106">Calcium</keyword>
<keyword evidence="3" id="KW-0677">Repeat</keyword>
<dbReference type="InterPro" id="IPR002048">
    <property type="entry name" value="EF_hand_dom"/>
</dbReference>
<dbReference type="PANTHER" id="PTHR10891">
    <property type="entry name" value="EF-HAND CALCIUM-BINDING DOMAIN CONTAINING PROTEIN"/>
    <property type="match status" value="1"/>
</dbReference>
<protein>
    <recommendedName>
        <fullName evidence="5">EF-hand domain-containing protein</fullName>
    </recommendedName>
</protein>
<gene>
    <name evidence="6" type="ORF">MUK42_11587</name>
</gene>
<dbReference type="Gene3D" id="1.10.238.10">
    <property type="entry name" value="EF-hand"/>
    <property type="match status" value="2"/>
</dbReference>
<dbReference type="SUPFAM" id="SSF47473">
    <property type="entry name" value="EF-hand"/>
    <property type="match status" value="1"/>
</dbReference>
<dbReference type="CDD" id="cd00051">
    <property type="entry name" value="EFh"/>
    <property type="match status" value="1"/>
</dbReference>
<name>A0A9E7GLD9_9LILI</name>
<evidence type="ECO:0000256" key="3">
    <source>
        <dbReference type="ARBA" id="ARBA00022737"/>
    </source>
</evidence>
<dbReference type="SMART" id="SM00054">
    <property type="entry name" value="EFh"/>
    <property type="match status" value="4"/>
</dbReference>
<evidence type="ECO:0000259" key="5">
    <source>
        <dbReference type="PROSITE" id="PS50222"/>
    </source>
</evidence>
<organism evidence="6 7">
    <name type="scientific">Musa troglodytarum</name>
    <name type="common">fe'i banana</name>
    <dbReference type="NCBI Taxonomy" id="320322"/>
    <lineage>
        <taxon>Eukaryota</taxon>
        <taxon>Viridiplantae</taxon>
        <taxon>Streptophyta</taxon>
        <taxon>Embryophyta</taxon>
        <taxon>Tracheophyta</taxon>
        <taxon>Spermatophyta</taxon>
        <taxon>Magnoliopsida</taxon>
        <taxon>Liliopsida</taxon>
        <taxon>Zingiberales</taxon>
        <taxon>Musaceae</taxon>
        <taxon>Musa</taxon>
    </lineage>
</organism>
<dbReference type="GO" id="GO:0005509">
    <property type="term" value="F:calcium ion binding"/>
    <property type="evidence" value="ECO:0007669"/>
    <property type="project" value="InterPro"/>
</dbReference>
<reference evidence="6" key="1">
    <citation type="submission" date="2022-05" db="EMBL/GenBank/DDBJ databases">
        <title>The Musa troglodytarum L. genome provides insights into the mechanism of non-climacteric behaviour and enrichment of carotenoids.</title>
        <authorList>
            <person name="Wang J."/>
        </authorList>
    </citation>
    <scope>NUCLEOTIDE SEQUENCE</scope>
    <source>
        <tissue evidence="6">Leaf</tissue>
    </source>
</reference>
<evidence type="ECO:0000256" key="1">
    <source>
        <dbReference type="ARBA" id="ARBA00003291"/>
    </source>
</evidence>
<dbReference type="Pfam" id="PF13499">
    <property type="entry name" value="EF-hand_7"/>
    <property type="match status" value="1"/>
</dbReference>
<keyword evidence="2" id="KW-0479">Metal-binding</keyword>
<dbReference type="Proteomes" id="UP001055439">
    <property type="component" value="Chromosome 7"/>
</dbReference>
<dbReference type="InterPro" id="IPR011992">
    <property type="entry name" value="EF-hand-dom_pair"/>
</dbReference>
<proteinExistence type="predicted"/>
<dbReference type="AlphaFoldDB" id="A0A9E7GLD9"/>